<reference evidence="2 3" key="1">
    <citation type="submission" date="2024-01" db="EMBL/GenBank/DDBJ databases">
        <title>Complete genome of Cladobotryum mycophilum ATHUM6906.</title>
        <authorList>
            <person name="Christinaki A.C."/>
            <person name="Myridakis A.I."/>
            <person name="Kouvelis V.N."/>
        </authorList>
    </citation>
    <scope>NUCLEOTIDE SEQUENCE [LARGE SCALE GENOMIC DNA]</scope>
    <source>
        <strain evidence="2 3">ATHUM6906</strain>
    </source>
</reference>
<keyword evidence="1" id="KW-0732">Signal</keyword>
<evidence type="ECO:0000313" key="3">
    <source>
        <dbReference type="Proteomes" id="UP001338125"/>
    </source>
</evidence>
<evidence type="ECO:0008006" key="4">
    <source>
        <dbReference type="Google" id="ProtNLM"/>
    </source>
</evidence>
<evidence type="ECO:0000256" key="1">
    <source>
        <dbReference type="SAM" id="SignalP"/>
    </source>
</evidence>
<evidence type="ECO:0000313" key="2">
    <source>
        <dbReference type="EMBL" id="KAK5992298.1"/>
    </source>
</evidence>
<proteinExistence type="predicted"/>
<protein>
    <recommendedName>
        <fullName evidence="4">Phosphoglycerate mutase family protein</fullName>
    </recommendedName>
</protein>
<feature type="signal peptide" evidence="1">
    <location>
        <begin position="1"/>
        <end position="15"/>
    </location>
</feature>
<accession>A0ABR0SJJ4</accession>
<feature type="chain" id="PRO_5047483887" description="Phosphoglycerate mutase family protein" evidence="1">
    <location>
        <begin position="16"/>
        <end position="179"/>
    </location>
</feature>
<keyword evidence="3" id="KW-1185">Reference proteome</keyword>
<sequence>MKAFAILLLAALATASPAPAAKSKPTVYLIRHGEKPADPKANGLSDQGKKRAQCLRTVFGAKSQYNIGYLMAETPSANGEHTRPRDTILPLAGDLGLNIDVSCGGKDPECVKKAVHKFEGPGNILICWKHTQLNNIAEALGAKKVDQWSDSVYDLIWTDPSPYSKIVDITSEECPGLDV</sequence>
<dbReference type="Proteomes" id="UP001338125">
    <property type="component" value="Unassembled WGS sequence"/>
</dbReference>
<gene>
    <name evidence="2" type="ORF">PT974_05699</name>
</gene>
<name>A0ABR0SJJ4_9HYPO</name>
<organism evidence="2 3">
    <name type="scientific">Cladobotryum mycophilum</name>
    <dbReference type="NCBI Taxonomy" id="491253"/>
    <lineage>
        <taxon>Eukaryota</taxon>
        <taxon>Fungi</taxon>
        <taxon>Dikarya</taxon>
        <taxon>Ascomycota</taxon>
        <taxon>Pezizomycotina</taxon>
        <taxon>Sordariomycetes</taxon>
        <taxon>Hypocreomycetidae</taxon>
        <taxon>Hypocreales</taxon>
        <taxon>Hypocreaceae</taxon>
        <taxon>Cladobotryum</taxon>
    </lineage>
</organism>
<dbReference type="EMBL" id="JAVFKD010000012">
    <property type="protein sequence ID" value="KAK5992298.1"/>
    <property type="molecule type" value="Genomic_DNA"/>
</dbReference>
<comment type="caution">
    <text evidence="2">The sequence shown here is derived from an EMBL/GenBank/DDBJ whole genome shotgun (WGS) entry which is preliminary data.</text>
</comment>